<feature type="non-terminal residue" evidence="15">
    <location>
        <position position="1"/>
    </location>
</feature>
<dbReference type="Pfam" id="PF21196">
    <property type="entry name" value="PcrA_UvrD_tudor"/>
    <property type="match status" value="1"/>
</dbReference>
<feature type="region of interest" description="Disordered" evidence="12">
    <location>
        <begin position="623"/>
        <end position="642"/>
    </location>
</feature>
<dbReference type="STRING" id="555088.DealDRAFT_2815"/>
<evidence type="ECO:0000256" key="7">
    <source>
        <dbReference type="ARBA" id="ARBA00023235"/>
    </source>
</evidence>
<dbReference type="GO" id="GO:0009314">
    <property type="term" value="P:response to radiation"/>
    <property type="evidence" value="ECO:0007669"/>
    <property type="project" value="UniProtKB-ARBA"/>
</dbReference>
<dbReference type="AlphaFoldDB" id="C0GK06"/>
<dbReference type="GO" id="GO:0016887">
    <property type="term" value="F:ATP hydrolysis activity"/>
    <property type="evidence" value="ECO:0007669"/>
    <property type="project" value="RHEA"/>
</dbReference>
<keyword evidence="3 10" id="KW-0378">Hydrolase</keyword>
<dbReference type="RefSeq" id="WP_008518570.1">
    <property type="nucleotide sequence ID" value="NZ_ACJM01000019.1"/>
</dbReference>
<evidence type="ECO:0000259" key="13">
    <source>
        <dbReference type="PROSITE" id="PS51198"/>
    </source>
</evidence>
<comment type="caution">
    <text evidence="15">The sequence shown here is derived from an EMBL/GenBank/DDBJ whole genome shotgun (WGS) entry which is preliminary data.</text>
</comment>
<feature type="binding site" evidence="10">
    <location>
        <begin position="5"/>
        <end position="12"/>
    </location>
    <ligand>
        <name>ATP</name>
        <dbReference type="ChEBI" id="CHEBI:30616"/>
    </ligand>
</feature>
<feature type="compositionally biased region" description="Low complexity" evidence="12">
    <location>
        <begin position="623"/>
        <end position="637"/>
    </location>
</feature>
<evidence type="ECO:0000256" key="1">
    <source>
        <dbReference type="ARBA" id="ARBA00009922"/>
    </source>
</evidence>
<dbReference type="Pfam" id="PF13361">
    <property type="entry name" value="UvrD_C"/>
    <property type="match status" value="1"/>
</dbReference>
<dbReference type="Gene3D" id="1.10.10.160">
    <property type="match status" value="1"/>
</dbReference>
<dbReference type="NCBIfam" id="TIGR01073">
    <property type="entry name" value="pcrA"/>
    <property type="match status" value="1"/>
</dbReference>
<evidence type="ECO:0000256" key="8">
    <source>
        <dbReference type="ARBA" id="ARBA00034617"/>
    </source>
</evidence>
<dbReference type="PANTHER" id="PTHR11070">
    <property type="entry name" value="UVRD / RECB / PCRA DNA HELICASE FAMILY MEMBER"/>
    <property type="match status" value="1"/>
</dbReference>
<keyword evidence="2 10" id="KW-0547">Nucleotide-binding</keyword>
<dbReference type="SUPFAM" id="SSF52540">
    <property type="entry name" value="P-loop containing nucleoside triphosphate hydrolases"/>
    <property type="match status" value="1"/>
</dbReference>
<keyword evidence="16" id="KW-1185">Reference proteome</keyword>
<evidence type="ECO:0000256" key="3">
    <source>
        <dbReference type="ARBA" id="ARBA00022801"/>
    </source>
</evidence>
<evidence type="ECO:0000256" key="6">
    <source>
        <dbReference type="ARBA" id="ARBA00023125"/>
    </source>
</evidence>
<dbReference type="Proteomes" id="UP000006443">
    <property type="component" value="Unassembled WGS sequence"/>
</dbReference>
<evidence type="ECO:0000313" key="16">
    <source>
        <dbReference type="Proteomes" id="UP000006443"/>
    </source>
</evidence>
<keyword evidence="5 10" id="KW-0067">ATP-binding</keyword>
<evidence type="ECO:0000256" key="11">
    <source>
        <dbReference type="RuleBase" id="RU364053"/>
    </source>
</evidence>
<dbReference type="GO" id="GO:0006260">
    <property type="term" value="P:DNA replication"/>
    <property type="evidence" value="ECO:0007669"/>
    <property type="project" value="InterPro"/>
</dbReference>
<dbReference type="FunFam" id="1.10.10.160:FF:000001">
    <property type="entry name" value="ATP-dependent DNA helicase"/>
    <property type="match status" value="1"/>
</dbReference>
<sequence>LLILAGAGSGKTRVITHRIAHLIQQRLAAPWEILALTFTNKAAEELRGRIEELVGTAPGIWASTFHAASARILREHADRLGYTSSFVIYDSADQLTVIKNVMKNLNLDDDTRFKPRGVLSAISRAKNEMMDVDTYDEAADNFYSRTVAKVFRSYQERLRLNNALDFDDMLLLVVKLLREHPEVLKAYQEKFRYILVDEYQDTNRVQYEIVRLLGGVHRNLCVVGDDDQSIYQFRGADIRNILDFERDWPEAEVVKLEENYRSSGNILEAAWHVVKHNAGRKDKKLWTSQEAGDPIQVYTAQDEQQEARYIAGEIRKLSATYDQFAVLYRTNAQSRAIEDALIRENISYQMVGGVRFWERKEVKDILAYLRVLDNPADGISLLRVINVPRRGIGATSVEKLNNMASERGITFYEALRLADEAGLGSAPLKKVKSFAALLENLQQMREYLSVDELTEQVMIKSGYLDELRAEGTDQAQSREENLLEFLTVAQDFVKESEDKSLTAFLTQLSLVSDLDTLEDDGGPRVVLMTMHAAKGLEFPVVFVAGMEEGIFPHMRSFDTADGIEEERRLCYVGITRAEKRLYLTSAMNRNLFGRRMHNMPSRFLRELPDAVFDKEAAEASKAAASAPTSAPAASLPPGGAGDLAVGDRVEHSKWGAGEVKAVDTLSDGDTVVTIMFTTLGLKKVIAKYAPLRKV</sequence>
<protein>
    <recommendedName>
        <fullName evidence="11">ATP-dependent DNA helicase</fullName>
        <ecNumber evidence="11">5.6.2.4</ecNumber>
    </recommendedName>
</protein>
<dbReference type="GO" id="GO:0000725">
    <property type="term" value="P:recombinational repair"/>
    <property type="evidence" value="ECO:0007669"/>
    <property type="project" value="TreeGrafter"/>
</dbReference>
<evidence type="ECO:0000256" key="5">
    <source>
        <dbReference type="ARBA" id="ARBA00022840"/>
    </source>
</evidence>
<evidence type="ECO:0000256" key="4">
    <source>
        <dbReference type="ARBA" id="ARBA00022806"/>
    </source>
</evidence>
<feature type="domain" description="UvrD-like helicase C-terminal" evidence="14">
    <location>
        <begin position="264"/>
        <end position="535"/>
    </location>
</feature>
<dbReference type="PROSITE" id="PS51217">
    <property type="entry name" value="UVRD_HELICASE_CTER"/>
    <property type="match status" value="1"/>
</dbReference>
<dbReference type="Gene3D" id="1.10.486.10">
    <property type="entry name" value="PCRA, domain 4"/>
    <property type="match status" value="1"/>
</dbReference>
<dbReference type="InterPro" id="IPR014016">
    <property type="entry name" value="UvrD-like_ATP-bd"/>
</dbReference>
<evidence type="ECO:0000256" key="2">
    <source>
        <dbReference type="ARBA" id="ARBA00022741"/>
    </source>
</evidence>
<feature type="domain" description="UvrD-like helicase ATP-binding" evidence="13">
    <location>
        <begin position="1"/>
        <end position="263"/>
    </location>
</feature>
<dbReference type="eggNOG" id="COG0210">
    <property type="taxonomic scope" value="Bacteria"/>
</dbReference>
<reference evidence="15 16" key="1">
    <citation type="submission" date="2009-02" db="EMBL/GenBank/DDBJ databases">
        <title>Sequencing of the draft genome and assembly of Dethiobacter alkaliphilus AHT 1.</title>
        <authorList>
            <consortium name="US DOE Joint Genome Institute (JGI-PGF)"/>
            <person name="Lucas S."/>
            <person name="Copeland A."/>
            <person name="Lapidus A."/>
            <person name="Glavina del Rio T."/>
            <person name="Dalin E."/>
            <person name="Tice H."/>
            <person name="Bruce D."/>
            <person name="Goodwin L."/>
            <person name="Pitluck S."/>
            <person name="Larimer F."/>
            <person name="Land M.L."/>
            <person name="Hauser L."/>
            <person name="Muyzer G."/>
        </authorList>
    </citation>
    <scope>NUCLEOTIDE SEQUENCE [LARGE SCALE GENOMIC DNA]</scope>
    <source>
        <strain evidence="15 16">AHT 1</strain>
    </source>
</reference>
<dbReference type="Pfam" id="PF00580">
    <property type="entry name" value="UvrD-helicase"/>
    <property type="match status" value="1"/>
</dbReference>
<dbReference type="GO" id="GO:0003677">
    <property type="term" value="F:DNA binding"/>
    <property type="evidence" value="ECO:0007669"/>
    <property type="project" value="UniProtKB-KW"/>
</dbReference>
<dbReference type="FunFam" id="1.10.486.10:FF:000003">
    <property type="entry name" value="ATP-dependent DNA helicase"/>
    <property type="match status" value="1"/>
</dbReference>
<dbReference type="GO" id="GO:0033202">
    <property type="term" value="C:DNA helicase complex"/>
    <property type="evidence" value="ECO:0007669"/>
    <property type="project" value="TreeGrafter"/>
</dbReference>
<dbReference type="InterPro" id="IPR027417">
    <property type="entry name" value="P-loop_NTPase"/>
</dbReference>
<dbReference type="CDD" id="cd18807">
    <property type="entry name" value="SF1_C_UvrD"/>
    <property type="match status" value="1"/>
</dbReference>
<comment type="catalytic activity">
    <reaction evidence="8">
        <text>Couples ATP hydrolysis with the unwinding of duplex DNA by translocating in the 3'-5' direction.</text>
        <dbReference type="EC" id="5.6.2.4"/>
    </reaction>
</comment>
<dbReference type="InterPro" id="IPR005751">
    <property type="entry name" value="ATP-dep_DNA_helicase_PcrA"/>
</dbReference>
<evidence type="ECO:0000313" key="15">
    <source>
        <dbReference type="EMBL" id="EEG76375.1"/>
    </source>
</evidence>
<dbReference type="PANTHER" id="PTHR11070:SF2">
    <property type="entry name" value="ATP-DEPENDENT DNA HELICASE SRS2"/>
    <property type="match status" value="1"/>
</dbReference>
<dbReference type="EC" id="5.6.2.4" evidence="11"/>
<keyword evidence="6 11" id="KW-0238">DNA-binding</keyword>
<dbReference type="Gene3D" id="3.40.50.300">
    <property type="entry name" value="P-loop containing nucleotide triphosphate hydrolases"/>
    <property type="match status" value="2"/>
</dbReference>
<accession>C0GK06</accession>
<dbReference type="EMBL" id="ACJM01000019">
    <property type="protein sequence ID" value="EEG76375.1"/>
    <property type="molecule type" value="Genomic_DNA"/>
</dbReference>
<gene>
    <name evidence="15" type="ORF">DealDRAFT_2815</name>
</gene>
<keyword evidence="7" id="KW-0413">Isomerase</keyword>
<evidence type="ECO:0000256" key="12">
    <source>
        <dbReference type="SAM" id="MobiDB-lite"/>
    </source>
</evidence>
<dbReference type="InterPro" id="IPR014017">
    <property type="entry name" value="DNA_helicase_UvrD-like_C"/>
</dbReference>
<comment type="similarity">
    <text evidence="1 11">Belongs to the helicase family. UvrD subfamily.</text>
</comment>
<evidence type="ECO:0000259" key="14">
    <source>
        <dbReference type="PROSITE" id="PS51217"/>
    </source>
</evidence>
<dbReference type="GO" id="GO:0005829">
    <property type="term" value="C:cytosol"/>
    <property type="evidence" value="ECO:0007669"/>
    <property type="project" value="TreeGrafter"/>
</dbReference>
<dbReference type="GO" id="GO:0043138">
    <property type="term" value="F:3'-5' DNA helicase activity"/>
    <property type="evidence" value="ECO:0007669"/>
    <property type="project" value="UniProtKB-EC"/>
</dbReference>
<evidence type="ECO:0000256" key="10">
    <source>
        <dbReference type="PROSITE-ProRule" id="PRU00560"/>
    </source>
</evidence>
<dbReference type="InterPro" id="IPR013986">
    <property type="entry name" value="DExx_box_DNA_helicase_dom_sf"/>
</dbReference>
<evidence type="ECO:0000256" key="9">
    <source>
        <dbReference type="ARBA" id="ARBA00048988"/>
    </source>
</evidence>
<comment type="catalytic activity">
    <reaction evidence="9 11">
        <text>ATP + H2O = ADP + phosphate + H(+)</text>
        <dbReference type="Rhea" id="RHEA:13065"/>
        <dbReference type="ChEBI" id="CHEBI:15377"/>
        <dbReference type="ChEBI" id="CHEBI:15378"/>
        <dbReference type="ChEBI" id="CHEBI:30616"/>
        <dbReference type="ChEBI" id="CHEBI:43474"/>
        <dbReference type="ChEBI" id="CHEBI:456216"/>
        <dbReference type="EC" id="5.6.2.4"/>
    </reaction>
</comment>
<organism evidence="15 16">
    <name type="scientific">Dethiobacter alkaliphilus AHT 1</name>
    <dbReference type="NCBI Taxonomy" id="555088"/>
    <lineage>
        <taxon>Bacteria</taxon>
        <taxon>Bacillati</taxon>
        <taxon>Bacillota</taxon>
        <taxon>Dethiobacteria</taxon>
        <taxon>Dethiobacterales</taxon>
        <taxon>Dethiobacteraceae</taxon>
        <taxon>Dethiobacter</taxon>
    </lineage>
</organism>
<dbReference type="GO" id="GO:0005524">
    <property type="term" value="F:ATP binding"/>
    <property type="evidence" value="ECO:0007669"/>
    <property type="project" value="UniProtKB-UniRule"/>
</dbReference>
<name>C0GK06_DETAL</name>
<dbReference type="InterPro" id="IPR000212">
    <property type="entry name" value="DNA_helicase_UvrD/REP"/>
</dbReference>
<dbReference type="CDD" id="cd17932">
    <property type="entry name" value="DEXQc_UvrD"/>
    <property type="match status" value="1"/>
</dbReference>
<dbReference type="OrthoDB" id="9810135at2"/>
<keyword evidence="4 10" id="KW-0347">Helicase</keyword>
<dbReference type="PROSITE" id="PS51198">
    <property type="entry name" value="UVRD_HELICASE_ATP_BIND"/>
    <property type="match status" value="1"/>
</dbReference>
<proteinExistence type="inferred from homology"/>